<accession>A0A8T0IMQ0</accession>
<dbReference type="AlphaFoldDB" id="A0A8T0IMQ0"/>
<gene>
    <name evidence="2" type="ORF">KC19_3G187100</name>
</gene>
<dbReference type="Gene3D" id="1.10.287.1490">
    <property type="match status" value="1"/>
</dbReference>
<name>A0A8T0IMQ0_CERPU</name>
<comment type="caution">
    <text evidence="2">The sequence shown here is derived from an EMBL/GenBank/DDBJ whole genome shotgun (WGS) entry which is preliminary data.</text>
</comment>
<keyword evidence="3" id="KW-1185">Reference proteome</keyword>
<organism evidence="2 3">
    <name type="scientific">Ceratodon purpureus</name>
    <name type="common">Fire moss</name>
    <name type="synonym">Dicranum purpureum</name>
    <dbReference type="NCBI Taxonomy" id="3225"/>
    <lineage>
        <taxon>Eukaryota</taxon>
        <taxon>Viridiplantae</taxon>
        <taxon>Streptophyta</taxon>
        <taxon>Embryophyta</taxon>
        <taxon>Bryophyta</taxon>
        <taxon>Bryophytina</taxon>
        <taxon>Bryopsida</taxon>
        <taxon>Dicranidae</taxon>
        <taxon>Pseudoditrichales</taxon>
        <taxon>Ditrichaceae</taxon>
        <taxon>Ceratodon</taxon>
    </lineage>
</organism>
<evidence type="ECO:0000313" key="2">
    <source>
        <dbReference type="EMBL" id="KAG0584126.1"/>
    </source>
</evidence>
<keyword evidence="1" id="KW-0175">Coiled coil</keyword>
<dbReference type="EMBL" id="CM026423">
    <property type="protein sequence ID" value="KAG0584126.1"/>
    <property type="molecule type" value="Genomic_DNA"/>
</dbReference>
<dbReference type="Proteomes" id="UP000822688">
    <property type="component" value="Chromosome 3"/>
</dbReference>
<protein>
    <submittedName>
        <fullName evidence="2">Uncharacterized protein</fullName>
    </submittedName>
</protein>
<feature type="coiled-coil region" evidence="1">
    <location>
        <begin position="44"/>
        <end position="140"/>
    </location>
</feature>
<proteinExistence type="predicted"/>
<sequence length="210" mass="24046">MTSNTTPPTKQWLEVNCRNTGRFDILWENVDRHWEVVEKSGSMIAQLQQDLDRRKAENDALQAELDKLKGCAAQSCDRNQLADRIRQLECEVREKQNAIADAEAKSERAQEELAKQTKAAADAKAQAKKAQEELAKQKSRLGGRIGKLTDKVKEQAAKLAKGVKVITKFSRQVVTKTVERVVACGRIVSERVARYRRHRHWGRRVRYHKM</sequence>
<evidence type="ECO:0000313" key="3">
    <source>
        <dbReference type="Proteomes" id="UP000822688"/>
    </source>
</evidence>
<reference evidence="2" key="1">
    <citation type="submission" date="2020-06" db="EMBL/GenBank/DDBJ databases">
        <title>WGS assembly of Ceratodon purpureus strain R40.</title>
        <authorList>
            <person name="Carey S.B."/>
            <person name="Jenkins J."/>
            <person name="Shu S."/>
            <person name="Lovell J.T."/>
            <person name="Sreedasyam A."/>
            <person name="Maumus F."/>
            <person name="Tiley G.P."/>
            <person name="Fernandez-Pozo N."/>
            <person name="Barry K."/>
            <person name="Chen C."/>
            <person name="Wang M."/>
            <person name="Lipzen A."/>
            <person name="Daum C."/>
            <person name="Saski C.A."/>
            <person name="Payton A.C."/>
            <person name="Mcbreen J.C."/>
            <person name="Conrad R.E."/>
            <person name="Kollar L.M."/>
            <person name="Olsson S."/>
            <person name="Huttunen S."/>
            <person name="Landis J.B."/>
            <person name="Wickett N.J."/>
            <person name="Johnson M.G."/>
            <person name="Rensing S.A."/>
            <person name="Grimwood J."/>
            <person name="Schmutz J."/>
            <person name="Mcdaniel S.F."/>
        </authorList>
    </citation>
    <scope>NUCLEOTIDE SEQUENCE</scope>
    <source>
        <strain evidence="2">R40</strain>
    </source>
</reference>
<evidence type="ECO:0000256" key="1">
    <source>
        <dbReference type="SAM" id="Coils"/>
    </source>
</evidence>